<evidence type="ECO:0000313" key="1">
    <source>
        <dbReference type="EMBL" id="KAJ3482510.1"/>
    </source>
</evidence>
<keyword evidence="2" id="KW-1185">Reference proteome</keyword>
<comment type="caution">
    <text evidence="1">The sequence shown here is derived from an EMBL/GenBank/DDBJ whole genome shotgun (WGS) entry which is preliminary data.</text>
</comment>
<evidence type="ECO:0000313" key="2">
    <source>
        <dbReference type="Proteomes" id="UP001148786"/>
    </source>
</evidence>
<protein>
    <submittedName>
        <fullName evidence="1">Uncharacterized protein</fullName>
    </submittedName>
</protein>
<dbReference type="Proteomes" id="UP001148786">
    <property type="component" value="Unassembled WGS sequence"/>
</dbReference>
<organism evidence="1 2">
    <name type="scientific">Agrocybe chaxingu</name>
    <dbReference type="NCBI Taxonomy" id="84603"/>
    <lineage>
        <taxon>Eukaryota</taxon>
        <taxon>Fungi</taxon>
        <taxon>Dikarya</taxon>
        <taxon>Basidiomycota</taxon>
        <taxon>Agaricomycotina</taxon>
        <taxon>Agaricomycetes</taxon>
        <taxon>Agaricomycetidae</taxon>
        <taxon>Agaricales</taxon>
        <taxon>Agaricineae</taxon>
        <taxon>Strophariaceae</taxon>
        <taxon>Agrocybe</taxon>
    </lineage>
</organism>
<name>A0A9W8JMV9_9AGAR</name>
<dbReference type="EMBL" id="JANKHO010003567">
    <property type="protein sequence ID" value="KAJ3482510.1"/>
    <property type="molecule type" value="Genomic_DNA"/>
</dbReference>
<dbReference type="AlphaFoldDB" id="A0A9W8JMV9"/>
<accession>A0A9W8JMV9</accession>
<sequence>MLGILALSERLGLFLRDEHILVRPTRLSIDDAYLQEVWCGSLRPLTEDVVEEEEDACPDIEVREVDQAFENGTDGV</sequence>
<proteinExistence type="predicted"/>
<reference evidence="1" key="1">
    <citation type="submission" date="2022-07" db="EMBL/GenBank/DDBJ databases">
        <title>Genome Sequence of Agrocybe chaxingu.</title>
        <authorList>
            <person name="Buettner E."/>
        </authorList>
    </citation>
    <scope>NUCLEOTIDE SEQUENCE</scope>
    <source>
        <strain evidence="1">MP-N11</strain>
    </source>
</reference>
<gene>
    <name evidence="1" type="ORF">NLJ89_g12136</name>
</gene>